<sequence>MLMNVLKPIDIMVKQLQSVNENFISALEVVKRVKDDIKSECHTVTNEKTKKMVDEFLEDVKVSTSSGEQHRPKRNTAIPSRFDDFLVTESLPSENTKHPNIQIFIECLDLLNAEFSQHFSTENIALWEAMSALSPSVIILSMTFSSLCLSMVLRFLC</sequence>
<dbReference type="EMBL" id="CACRXK020006887">
    <property type="protein sequence ID" value="CAB4010741.1"/>
    <property type="molecule type" value="Genomic_DNA"/>
</dbReference>
<dbReference type="Proteomes" id="UP001152795">
    <property type="component" value="Unassembled WGS sequence"/>
</dbReference>
<keyword evidence="2" id="KW-1185">Reference proteome</keyword>
<evidence type="ECO:0000313" key="2">
    <source>
        <dbReference type="Proteomes" id="UP001152795"/>
    </source>
</evidence>
<organism evidence="1 2">
    <name type="scientific">Paramuricea clavata</name>
    <name type="common">Red gorgonian</name>
    <name type="synonym">Violescent sea-whip</name>
    <dbReference type="NCBI Taxonomy" id="317549"/>
    <lineage>
        <taxon>Eukaryota</taxon>
        <taxon>Metazoa</taxon>
        <taxon>Cnidaria</taxon>
        <taxon>Anthozoa</taxon>
        <taxon>Octocorallia</taxon>
        <taxon>Malacalcyonacea</taxon>
        <taxon>Plexauridae</taxon>
        <taxon>Paramuricea</taxon>
    </lineage>
</organism>
<evidence type="ECO:0000313" key="1">
    <source>
        <dbReference type="EMBL" id="CAB4010741.1"/>
    </source>
</evidence>
<comment type="caution">
    <text evidence="1">The sequence shown here is derived from an EMBL/GenBank/DDBJ whole genome shotgun (WGS) entry which is preliminary data.</text>
</comment>
<dbReference type="AlphaFoldDB" id="A0A7D9IQ40"/>
<accession>A0A7D9IQ40</accession>
<name>A0A7D9IQ40_PARCT</name>
<gene>
    <name evidence="1" type="ORF">PACLA_8A019133</name>
</gene>
<dbReference type="OrthoDB" id="7203715at2759"/>
<protein>
    <submittedName>
        <fullName evidence="1">Uncharacterized protein</fullName>
    </submittedName>
</protein>
<reference evidence="1" key="1">
    <citation type="submission" date="2020-04" db="EMBL/GenBank/DDBJ databases">
        <authorList>
            <person name="Alioto T."/>
            <person name="Alioto T."/>
            <person name="Gomez Garrido J."/>
        </authorList>
    </citation>
    <scope>NUCLEOTIDE SEQUENCE</scope>
    <source>
        <strain evidence="1">A484AB</strain>
    </source>
</reference>
<proteinExistence type="predicted"/>